<reference evidence="1" key="1">
    <citation type="submission" date="2019-10" db="EMBL/GenBank/DDBJ databases">
        <authorList>
            <consortium name="DOE Joint Genome Institute"/>
            <person name="Kuo A."/>
            <person name="Miyauchi S."/>
            <person name="Kiss E."/>
            <person name="Drula E."/>
            <person name="Kohler A."/>
            <person name="Sanchez-Garcia M."/>
            <person name="Andreopoulos B."/>
            <person name="Barry K.W."/>
            <person name="Bonito G."/>
            <person name="Buee M."/>
            <person name="Carver A."/>
            <person name="Chen C."/>
            <person name="Cichocki N."/>
            <person name="Clum A."/>
            <person name="Culley D."/>
            <person name="Crous P.W."/>
            <person name="Fauchery L."/>
            <person name="Girlanda M."/>
            <person name="Hayes R."/>
            <person name="Keri Z."/>
            <person name="Labutti K."/>
            <person name="Lipzen A."/>
            <person name="Lombard V."/>
            <person name="Magnuson J."/>
            <person name="Maillard F."/>
            <person name="Morin E."/>
            <person name="Murat C."/>
            <person name="Nolan M."/>
            <person name="Ohm R."/>
            <person name="Pangilinan J."/>
            <person name="Pereira M."/>
            <person name="Perotto S."/>
            <person name="Peter M."/>
            <person name="Riley R."/>
            <person name="Sitrit Y."/>
            <person name="Stielow B."/>
            <person name="Szollosi G."/>
            <person name="Zifcakova L."/>
            <person name="Stursova M."/>
            <person name="Spatafora J.W."/>
            <person name="Tedersoo L."/>
            <person name="Vaario L.-M."/>
            <person name="Yamada A."/>
            <person name="Yan M."/>
            <person name="Wang P."/>
            <person name="Xu J."/>
            <person name="Bruns T."/>
            <person name="Baldrian P."/>
            <person name="Vilgalys R."/>
            <person name="Henrissat B."/>
            <person name="Grigoriev I.V."/>
            <person name="Hibbett D."/>
            <person name="Nagy L.G."/>
            <person name="Martin F.M."/>
        </authorList>
    </citation>
    <scope>NUCLEOTIDE SEQUENCE</scope>
    <source>
        <strain evidence="1">P2</strain>
    </source>
</reference>
<organism evidence="1 2">
    <name type="scientific">Thelephora ganbajun</name>
    <name type="common">Ganba fungus</name>
    <dbReference type="NCBI Taxonomy" id="370292"/>
    <lineage>
        <taxon>Eukaryota</taxon>
        <taxon>Fungi</taxon>
        <taxon>Dikarya</taxon>
        <taxon>Basidiomycota</taxon>
        <taxon>Agaricomycotina</taxon>
        <taxon>Agaricomycetes</taxon>
        <taxon>Thelephorales</taxon>
        <taxon>Thelephoraceae</taxon>
        <taxon>Thelephora</taxon>
    </lineage>
</organism>
<evidence type="ECO:0000313" key="1">
    <source>
        <dbReference type="EMBL" id="KAF9646040.1"/>
    </source>
</evidence>
<gene>
    <name evidence="1" type="ORF">BDM02DRAFT_3119247</name>
</gene>
<name>A0ACB6Z8K1_THEGA</name>
<dbReference type="Proteomes" id="UP000886501">
    <property type="component" value="Unassembled WGS sequence"/>
</dbReference>
<reference evidence="1" key="2">
    <citation type="journal article" date="2020" name="Nat. Commun.">
        <title>Large-scale genome sequencing of mycorrhizal fungi provides insights into the early evolution of symbiotic traits.</title>
        <authorList>
            <person name="Miyauchi S."/>
            <person name="Kiss E."/>
            <person name="Kuo A."/>
            <person name="Drula E."/>
            <person name="Kohler A."/>
            <person name="Sanchez-Garcia M."/>
            <person name="Morin E."/>
            <person name="Andreopoulos B."/>
            <person name="Barry K.W."/>
            <person name="Bonito G."/>
            <person name="Buee M."/>
            <person name="Carver A."/>
            <person name="Chen C."/>
            <person name="Cichocki N."/>
            <person name="Clum A."/>
            <person name="Culley D."/>
            <person name="Crous P.W."/>
            <person name="Fauchery L."/>
            <person name="Girlanda M."/>
            <person name="Hayes R.D."/>
            <person name="Keri Z."/>
            <person name="LaButti K."/>
            <person name="Lipzen A."/>
            <person name="Lombard V."/>
            <person name="Magnuson J."/>
            <person name="Maillard F."/>
            <person name="Murat C."/>
            <person name="Nolan M."/>
            <person name="Ohm R.A."/>
            <person name="Pangilinan J."/>
            <person name="Pereira M.F."/>
            <person name="Perotto S."/>
            <person name="Peter M."/>
            <person name="Pfister S."/>
            <person name="Riley R."/>
            <person name="Sitrit Y."/>
            <person name="Stielow J.B."/>
            <person name="Szollosi G."/>
            <person name="Zifcakova L."/>
            <person name="Stursova M."/>
            <person name="Spatafora J.W."/>
            <person name="Tedersoo L."/>
            <person name="Vaario L.M."/>
            <person name="Yamada A."/>
            <person name="Yan M."/>
            <person name="Wang P."/>
            <person name="Xu J."/>
            <person name="Bruns T."/>
            <person name="Baldrian P."/>
            <person name="Vilgalys R."/>
            <person name="Dunand C."/>
            <person name="Henrissat B."/>
            <person name="Grigoriev I.V."/>
            <person name="Hibbett D."/>
            <person name="Nagy L.G."/>
            <person name="Martin F.M."/>
        </authorList>
    </citation>
    <scope>NUCLEOTIDE SEQUENCE</scope>
    <source>
        <strain evidence="1">P2</strain>
    </source>
</reference>
<comment type="caution">
    <text evidence="1">The sequence shown here is derived from an EMBL/GenBank/DDBJ whole genome shotgun (WGS) entry which is preliminary data.</text>
</comment>
<accession>A0ACB6Z8K1</accession>
<keyword evidence="2" id="KW-1185">Reference proteome</keyword>
<protein>
    <submittedName>
        <fullName evidence="1">Uncharacterized protein</fullName>
    </submittedName>
</protein>
<sequence>MRNVQWALDSVIGGLSDQDYEQSLAHYRFWFEIGQSYSKTPSDLIFETIWTNRATGPFKNFIYPNAHLILRLANDVESDHILAPYSAGLRTRLCARILQEFFDSDLALARDMYGPRRPVPSCSYVDVNLIAHCANLGYIDEATIRNHILQSLIYHPRLYDHHADALFILFKLAGATFGAYVDPSVIDRCFELLKGHHYQEPEKKKLLQEVIELRERGWEGLPPPPVFTIGRPKPTGANQNDPAATPIVTSLGLPNRDLEPQIPQPSPLEPVTVPETDTIPASPVTQSPSISIATLSDFTIADASDDESPTDPTVITPHGTFYLEDGNVEVLCGNTLFRVHTSTLSFHSPALCHMFAQTTLATPDSPNGCPRILSSDTAVDFVTLLNMIYLPRYSNCPSRTPTSSASLAAYQKVFDHIVGSSQRGTKVLQIPEFYGDSDGDVVRVFPDTCGGCVRRWESGHADVRKKAWGMLPGVFGLKA</sequence>
<evidence type="ECO:0000313" key="2">
    <source>
        <dbReference type="Proteomes" id="UP000886501"/>
    </source>
</evidence>
<proteinExistence type="predicted"/>
<dbReference type="EMBL" id="MU118069">
    <property type="protein sequence ID" value="KAF9646040.1"/>
    <property type="molecule type" value="Genomic_DNA"/>
</dbReference>